<dbReference type="RefSeq" id="WP_354488819.1">
    <property type="nucleotide sequence ID" value="NZ_JBEPMC010000002.1"/>
</dbReference>
<comment type="caution">
    <text evidence="2">The sequence shown here is derived from an EMBL/GenBank/DDBJ whole genome shotgun (WGS) entry which is preliminary data.</text>
</comment>
<reference evidence="2 3" key="1">
    <citation type="submission" date="2024-06" db="EMBL/GenBank/DDBJ databases">
        <title>Genomic Encyclopedia of Type Strains, Phase IV (KMG-IV): sequencing the most valuable type-strain genomes for metagenomic binning, comparative biology and taxonomic classification.</title>
        <authorList>
            <person name="Goeker M."/>
        </authorList>
    </citation>
    <scope>NUCLEOTIDE SEQUENCE [LARGE SCALE GENOMIC DNA]</scope>
    <source>
        <strain evidence="2 3">DSM 100022</strain>
    </source>
</reference>
<keyword evidence="3" id="KW-1185">Reference proteome</keyword>
<name>A0ABV2GIT7_9HYPH</name>
<accession>A0ABV2GIT7</accession>
<evidence type="ECO:0000313" key="3">
    <source>
        <dbReference type="Proteomes" id="UP001549204"/>
    </source>
</evidence>
<protein>
    <recommendedName>
        <fullName evidence="4">Bacteriophage tail tape measure C-terminal domain-containing protein</fullName>
    </recommendedName>
</protein>
<organism evidence="2 3">
    <name type="scientific">Mesorhizobium robiniae</name>
    <dbReference type="NCBI Taxonomy" id="559315"/>
    <lineage>
        <taxon>Bacteria</taxon>
        <taxon>Pseudomonadati</taxon>
        <taxon>Pseudomonadota</taxon>
        <taxon>Alphaproteobacteria</taxon>
        <taxon>Hyphomicrobiales</taxon>
        <taxon>Phyllobacteriaceae</taxon>
        <taxon>Mesorhizobium</taxon>
    </lineage>
</organism>
<evidence type="ECO:0008006" key="4">
    <source>
        <dbReference type="Google" id="ProtNLM"/>
    </source>
</evidence>
<gene>
    <name evidence="2" type="ORF">ABID19_001222</name>
</gene>
<evidence type="ECO:0000256" key="1">
    <source>
        <dbReference type="SAM" id="MobiDB-lite"/>
    </source>
</evidence>
<evidence type="ECO:0000313" key="2">
    <source>
        <dbReference type="EMBL" id="MET3578205.1"/>
    </source>
</evidence>
<feature type="region of interest" description="Disordered" evidence="1">
    <location>
        <begin position="348"/>
        <end position="372"/>
    </location>
</feature>
<dbReference type="Proteomes" id="UP001549204">
    <property type="component" value="Unassembled WGS sequence"/>
</dbReference>
<sequence length="686" mass="71650">MANDDQILVVSLEARLNQFEKSFQRAVQISNKNFGDIEQRAKTMTSRLDSSFAKIGTGLKGGAIGMFTGVGAAATAALAPIALFQKALDTIDIASHLVDTADRIGLSTTALQELGFGFAQAGVEQSEFETGMEQFSKRIGEAATKGGELAKILNTNGIAMRDANGQIRSSEDLLGSYAELVRNATTEQEKMLLVTEAFGRGGGAMLVGLNDGAKGILNMKKAAEDAGGVIDEQLLRRAEEMGDRWDAAWHRFTVSSQSAILTAVEGLDSLNGRMQEFLKNRQAVEMGSMAGSLVGKPGDVLTGPGKGGKPDAIDVRSAQAFGGEIAKADDKLIEHLKARYGDASRRATIIPGEPSTGGKGGGTARAVSPDSFEREIAQTQRRTAILRAETAAQASINPLIDDYGAAVDKARIKQELLNAAQEAGRAITPELAAAIDATAQAYGDASADAQRLADTQDEAKEKAKQWADLQQDLVGGFLHDLKDGVKPVDALFNAVNRLADVAIDNLLKKLSEVKGASGEGGLFGGLLGFVGNLFGFSAGGEVKADSWAGLRLAGGGGVRGPGTSTSDSIPAMLSDGEYVVNAAATAKHRPLIEAINADRLVAFARGGGVGDDGKAARLWRAANQNAAPAINISTNVTVNAQGGDPAANADLAKQTARETKEAVRAVVIEELLTQKRQGGLMTGRYA</sequence>
<dbReference type="EMBL" id="JBEPMC010000002">
    <property type="protein sequence ID" value="MET3578205.1"/>
    <property type="molecule type" value="Genomic_DNA"/>
</dbReference>
<proteinExistence type="predicted"/>